<reference evidence="1" key="1">
    <citation type="submission" date="2020-04" db="EMBL/GenBank/DDBJ databases">
        <authorList>
            <person name="Alioto T."/>
            <person name="Alioto T."/>
            <person name="Gomez Garrido J."/>
        </authorList>
    </citation>
    <scope>NUCLEOTIDE SEQUENCE</scope>
    <source>
        <strain evidence="1">A484AB</strain>
    </source>
</reference>
<evidence type="ECO:0000313" key="1">
    <source>
        <dbReference type="EMBL" id="CAB4030497.1"/>
    </source>
</evidence>
<organism evidence="1 2">
    <name type="scientific">Paramuricea clavata</name>
    <name type="common">Red gorgonian</name>
    <name type="synonym">Violescent sea-whip</name>
    <dbReference type="NCBI Taxonomy" id="317549"/>
    <lineage>
        <taxon>Eukaryota</taxon>
        <taxon>Metazoa</taxon>
        <taxon>Cnidaria</taxon>
        <taxon>Anthozoa</taxon>
        <taxon>Octocorallia</taxon>
        <taxon>Malacalcyonacea</taxon>
        <taxon>Plexauridae</taxon>
        <taxon>Paramuricea</taxon>
    </lineage>
</organism>
<dbReference type="Proteomes" id="UP001152795">
    <property type="component" value="Unassembled WGS sequence"/>
</dbReference>
<proteinExistence type="predicted"/>
<keyword evidence="2" id="KW-1185">Reference proteome</keyword>
<name>A0A6S7JHI2_PARCT</name>
<sequence length="91" mass="10683">RDTDCIPFDEHKCPHVTDFAPKADNVEVEIQADYLDRPWPTIWFLVKWEVPKLGRRSIWGWQITVNGLENSVGYEKCYQVNLNCSEINSKE</sequence>
<accession>A0A6S7JHI2</accession>
<dbReference type="EMBL" id="CACRXK020016913">
    <property type="protein sequence ID" value="CAB4030497.1"/>
    <property type="molecule type" value="Genomic_DNA"/>
</dbReference>
<dbReference type="AlphaFoldDB" id="A0A6S7JHI2"/>
<feature type="non-terminal residue" evidence="1">
    <location>
        <position position="91"/>
    </location>
</feature>
<gene>
    <name evidence="1" type="ORF">PACLA_8A087656</name>
</gene>
<comment type="caution">
    <text evidence="1">The sequence shown here is derived from an EMBL/GenBank/DDBJ whole genome shotgun (WGS) entry which is preliminary data.</text>
</comment>
<feature type="non-terminal residue" evidence="1">
    <location>
        <position position="1"/>
    </location>
</feature>
<protein>
    <submittedName>
        <fullName evidence="1">Uncharacterized protein</fullName>
    </submittedName>
</protein>
<evidence type="ECO:0000313" key="2">
    <source>
        <dbReference type="Proteomes" id="UP001152795"/>
    </source>
</evidence>